<protein>
    <recommendedName>
        <fullName evidence="3">PWI domain-containing protein</fullName>
    </recommendedName>
</protein>
<evidence type="ECO:0000259" key="3">
    <source>
        <dbReference type="PROSITE" id="PS51025"/>
    </source>
</evidence>
<dbReference type="PANTHER" id="PTHR23148:SF0">
    <property type="entry name" value="SERINE_ARGININE REPETITIVE MATRIX PROTEIN 1"/>
    <property type="match status" value="1"/>
</dbReference>
<dbReference type="Gene3D" id="1.20.1390.10">
    <property type="entry name" value="PWI domain"/>
    <property type="match status" value="1"/>
</dbReference>
<dbReference type="GO" id="GO:0003723">
    <property type="term" value="F:RNA binding"/>
    <property type="evidence" value="ECO:0007669"/>
    <property type="project" value="TreeGrafter"/>
</dbReference>
<dbReference type="Proteomes" id="UP001219933">
    <property type="component" value="Chromosome 2"/>
</dbReference>
<feature type="region of interest" description="Disordered" evidence="2">
    <location>
        <begin position="134"/>
        <end position="167"/>
    </location>
</feature>
<keyword evidence="5" id="KW-1185">Reference proteome</keyword>
<gene>
    <name evidence="4" type="ORF">MCUN1_001848</name>
</gene>
<dbReference type="InterPro" id="IPR052225">
    <property type="entry name" value="Ser/Arg_repetitive_matrix"/>
</dbReference>
<dbReference type="PROSITE" id="PS51025">
    <property type="entry name" value="PWI"/>
    <property type="match status" value="1"/>
</dbReference>
<dbReference type="PANTHER" id="PTHR23148">
    <property type="entry name" value="SERINE/ARGININE REGULATED NUCLEAR MATRIX PROTEIN"/>
    <property type="match status" value="1"/>
</dbReference>
<dbReference type="AlphaFoldDB" id="A0AAF0EYI0"/>
<evidence type="ECO:0000256" key="1">
    <source>
        <dbReference type="ARBA" id="ARBA00022664"/>
    </source>
</evidence>
<accession>A0AAF0EYI0</accession>
<dbReference type="EMBL" id="CP119878">
    <property type="protein sequence ID" value="WFD35002.1"/>
    <property type="molecule type" value="Genomic_DNA"/>
</dbReference>
<dbReference type="GO" id="GO:0006397">
    <property type="term" value="P:mRNA processing"/>
    <property type="evidence" value="ECO:0007669"/>
    <property type="project" value="UniProtKB-KW"/>
</dbReference>
<reference evidence="4" key="1">
    <citation type="submission" date="2023-03" db="EMBL/GenBank/DDBJ databases">
        <title>Mating type loci evolution in Malassezia.</title>
        <authorList>
            <person name="Coelho M.A."/>
        </authorList>
    </citation>
    <scope>NUCLEOTIDE SEQUENCE</scope>
    <source>
        <strain evidence="4">CBS 11721</strain>
    </source>
</reference>
<dbReference type="GO" id="GO:0048024">
    <property type="term" value="P:regulation of mRNA splicing, via spliceosome"/>
    <property type="evidence" value="ECO:0007669"/>
    <property type="project" value="TreeGrafter"/>
</dbReference>
<evidence type="ECO:0000313" key="5">
    <source>
        <dbReference type="Proteomes" id="UP001219933"/>
    </source>
</evidence>
<proteinExistence type="predicted"/>
<feature type="domain" description="PWI" evidence="3">
    <location>
        <begin position="23"/>
        <end position="122"/>
    </location>
</feature>
<dbReference type="GO" id="GO:0005681">
    <property type="term" value="C:spliceosomal complex"/>
    <property type="evidence" value="ECO:0007669"/>
    <property type="project" value="TreeGrafter"/>
</dbReference>
<dbReference type="InterPro" id="IPR036483">
    <property type="entry name" value="PWI_dom_sf"/>
</dbReference>
<dbReference type="SMART" id="SM00311">
    <property type="entry name" value="PWI"/>
    <property type="match status" value="1"/>
</dbReference>
<organism evidence="4 5">
    <name type="scientific">Malassezia cuniculi</name>
    <dbReference type="NCBI Taxonomy" id="948313"/>
    <lineage>
        <taxon>Eukaryota</taxon>
        <taxon>Fungi</taxon>
        <taxon>Dikarya</taxon>
        <taxon>Basidiomycota</taxon>
        <taxon>Ustilaginomycotina</taxon>
        <taxon>Malasseziomycetes</taxon>
        <taxon>Malasseziales</taxon>
        <taxon>Malasseziaceae</taxon>
        <taxon>Malassezia</taxon>
    </lineage>
</organism>
<evidence type="ECO:0000313" key="4">
    <source>
        <dbReference type="EMBL" id="WFD35002.1"/>
    </source>
</evidence>
<sequence>MDRGVSQEQDARFKDKEKTLLGSSRFPAMFDTKVDMQRVNMPVMRQWIVERVEELLGMEDEVLVEYVLSQLESERYPDPRKMQISLTGFLEKNARIFMAELWRLLLDAQDSVGGIPKLFVERKKREMAERRVEESEMMAQVQRRAPEEPRAAPVRGRRWDKGEPPITREFVDRHGNVTRHERDNGWVRRAGTTRYLSGAQQP</sequence>
<keyword evidence="1" id="KW-0507">mRNA processing</keyword>
<dbReference type="Pfam" id="PF01480">
    <property type="entry name" value="PWI"/>
    <property type="match status" value="1"/>
</dbReference>
<name>A0AAF0EYI0_9BASI</name>
<evidence type="ECO:0000256" key="2">
    <source>
        <dbReference type="SAM" id="MobiDB-lite"/>
    </source>
</evidence>
<dbReference type="InterPro" id="IPR002483">
    <property type="entry name" value="PWI_dom"/>
</dbReference>
<dbReference type="SUPFAM" id="SSF101233">
    <property type="entry name" value="PWI domain"/>
    <property type="match status" value="1"/>
</dbReference>